<organism evidence="2 3">
    <name type="scientific">Azospira inquinata</name>
    <dbReference type="NCBI Taxonomy" id="2785627"/>
    <lineage>
        <taxon>Bacteria</taxon>
        <taxon>Pseudomonadati</taxon>
        <taxon>Pseudomonadota</taxon>
        <taxon>Betaproteobacteria</taxon>
        <taxon>Rhodocyclales</taxon>
        <taxon>Rhodocyclaceae</taxon>
        <taxon>Azospira</taxon>
    </lineage>
</organism>
<dbReference type="AlphaFoldDB" id="A0A975SKF8"/>
<name>A0A975SKF8_9RHOO</name>
<dbReference type="KEGG" id="aiq:Azoinq_08890"/>
<feature type="domain" description="HTH marR-type" evidence="1">
    <location>
        <begin position="37"/>
        <end position="137"/>
    </location>
</feature>
<dbReference type="Pfam" id="PF12802">
    <property type="entry name" value="MarR_2"/>
    <property type="match status" value="1"/>
</dbReference>
<sequence length="166" mass="18272">MAFVEFGLTEEDKQQLPLQVLKKFRLIFGSVRQHFRQVEHSCGVSGSQLWLLQEVVHTPGVGISELAERLSIHQSTCSQLVEKLVARGFVRKERSQADLRRVGLVPGPAAEATLAQVPGPVEGILPEALLALPDATLNRLDASLSEVIGQLRMRDDKFADKPLADL</sequence>
<dbReference type="InterPro" id="IPR036388">
    <property type="entry name" value="WH-like_DNA-bd_sf"/>
</dbReference>
<protein>
    <submittedName>
        <fullName evidence="2">MarR family transcriptional regulator</fullName>
    </submittedName>
</protein>
<dbReference type="InterPro" id="IPR039422">
    <property type="entry name" value="MarR/SlyA-like"/>
</dbReference>
<dbReference type="Gene3D" id="1.10.10.10">
    <property type="entry name" value="Winged helix-like DNA-binding domain superfamily/Winged helix DNA-binding domain"/>
    <property type="match status" value="1"/>
</dbReference>
<keyword evidence="3" id="KW-1185">Reference proteome</keyword>
<dbReference type="InterPro" id="IPR036390">
    <property type="entry name" value="WH_DNA-bd_sf"/>
</dbReference>
<dbReference type="SMART" id="SM00347">
    <property type="entry name" value="HTH_MARR"/>
    <property type="match status" value="1"/>
</dbReference>
<dbReference type="PANTHER" id="PTHR33164:SF43">
    <property type="entry name" value="HTH-TYPE TRANSCRIPTIONAL REPRESSOR YETL"/>
    <property type="match status" value="1"/>
</dbReference>
<reference evidence="2" key="1">
    <citation type="submission" date="2020-11" db="EMBL/GenBank/DDBJ databases">
        <title>Azospira inquinata sp. nov.</title>
        <authorList>
            <person name="Moe W.M."/>
            <person name="Mikes M.C."/>
        </authorList>
    </citation>
    <scope>NUCLEOTIDE SEQUENCE</scope>
    <source>
        <strain evidence="2">Azo-3</strain>
    </source>
</reference>
<evidence type="ECO:0000313" key="3">
    <source>
        <dbReference type="Proteomes" id="UP000683428"/>
    </source>
</evidence>
<dbReference type="PANTHER" id="PTHR33164">
    <property type="entry name" value="TRANSCRIPTIONAL REGULATOR, MARR FAMILY"/>
    <property type="match status" value="1"/>
</dbReference>
<dbReference type="GO" id="GO:0006950">
    <property type="term" value="P:response to stress"/>
    <property type="evidence" value="ECO:0007669"/>
    <property type="project" value="TreeGrafter"/>
</dbReference>
<dbReference type="GO" id="GO:0003700">
    <property type="term" value="F:DNA-binding transcription factor activity"/>
    <property type="evidence" value="ECO:0007669"/>
    <property type="project" value="InterPro"/>
</dbReference>
<dbReference type="EMBL" id="CP064782">
    <property type="protein sequence ID" value="QWT47991.1"/>
    <property type="molecule type" value="Genomic_DNA"/>
</dbReference>
<evidence type="ECO:0000259" key="1">
    <source>
        <dbReference type="SMART" id="SM00347"/>
    </source>
</evidence>
<dbReference type="InterPro" id="IPR000835">
    <property type="entry name" value="HTH_MarR-typ"/>
</dbReference>
<dbReference type="Proteomes" id="UP000683428">
    <property type="component" value="Chromosome"/>
</dbReference>
<dbReference type="SUPFAM" id="SSF46785">
    <property type="entry name" value="Winged helix' DNA-binding domain"/>
    <property type="match status" value="1"/>
</dbReference>
<proteinExistence type="predicted"/>
<gene>
    <name evidence="2" type="ORF">Azoinq_08890</name>
</gene>
<accession>A0A975SKF8</accession>
<evidence type="ECO:0000313" key="2">
    <source>
        <dbReference type="EMBL" id="QWT47991.1"/>
    </source>
</evidence>